<dbReference type="Proteomes" id="UP000288805">
    <property type="component" value="Unassembled WGS sequence"/>
</dbReference>
<sequence>MGVNLTEGAISMLCSGDAQGSDVKPVLQVADIRLVNTQQQSNSNERFRILLSDGCHLQQGMLATQRNELVKSGRLQKGSVVQLTQFVCNVIKDRMSQEG</sequence>
<evidence type="ECO:0000313" key="3">
    <source>
        <dbReference type="Proteomes" id="UP000288805"/>
    </source>
</evidence>
<dbReference type="GO" id="GO:0006260">
    <property type="term" value="P:DNA replication"/>
    <property type="evidence" value="ECO:0007669"/>
    <property type="project" value="InterPro"/>
</dbReference>
<organism evidence="2 3">
    <name type="scientific">Vitis vinifera</name>
    <name type="common">Grape</name>
    <dbReference type="NCBI Taxonomy" id="29760"/>
    <lineage>
        <taxon>Eukaryota</taxon>
        <taxon>Viridiplantae</taxon>
        <taxon>Streptophyta</taxon>
        <taxon>Embryophyta</taxon>
        <taxon>Tracheophyta</taxon>
        <taxon>Spermatophyta</taxon>
        <taxon>Magnoliopsida</taxon>
        <taxon>eudicotyledons</taxon>
        <taxon>Gunneridae</taxon>
        <taxon>Pentapetalae</taxon>
        <taxon>rosids</taxon>
        <taxon>Vitales</taxon>
        <taxon>Vitaceae</taxon>
        <taxon>Viteae</taxon>
        <taxon>Vitis</taxon>
    </lineage>
</organism>
<accession>A0A438IAI3</accession>
<dbReference type="CDD" id="cd04477">
    <property type="entry name" value="RPA1N"/>
    <property type="match status" value="1"/>
</dbReference>
<dbReference type="GO" id="GO:0003677">
    <property type="term" value="F:DNA binding"/>
    <property type="evidence" value="ECO:0007669"/>
    <property type="project" value="UniProtKB-KW"/>
</dbReference>
<dbReference type="Pfam" id="PF04057">
    <property type="entry name" value="Rep-A_N"/>
    <property type="match status" value="1"/>
</dbReference>
<dbReference type="FunFam" id="2.40.50.140:FF:000117">
    <property type="entry name" value="Replication protein A subunit"/>
    <property type="match status" value="1"/>
</dbReference>
<gene>
    <name evidence="2" type="primary">RPA1E</name>
    <name evidence="2" type="ORF">CK203_043411</name>
</gene>
<dbReference type="InterPro" id="IPR007199">
    <property type="entry name" value="Rep_factor-A_N"/>
</dbReference>
<keyword evidence="2" id="KW-0238">DNA-binding</keyword>
<name>A0A438IAI3_VITVI</name>
<comment type="caution">
    <text evidence="2">The sequence shown here is derived from an EMBL/GenBank/DDBJ whole genome shotgun (WGS) entry which is preliminary data.</text>
</comment>
<evidence type="ECO:0000313" key="2">
    <source>
        <dbReference type="EMBL" id="RVW93733.1"/>
    </source>
</evidence>
<proteinExistence type="predicted"/>
<dbReference type="Gene3D" id="2.40.50.140">
    <property type="entry name" value="Nucleic acid-binding proteins"/>
    <property type="match status" value="1"/>
</dbReference>
<dbReference type="AlphaFoldDB" id="A0A438IAI3"/>
<feature type="domain" description="Replication factor-A protein 1 N-terminal" evidence="1">
    <location>
        <begin position="5"/>
        <end position="93"/>
    </location>
</feature>
<dbReference type="GO" id="GO:0005634">
    <property type="term" value="C:nucleus"/>
    <property type="evidence" value="ECO:0007669"/>
    <property type="project" value="InterPro"/>
</dbReference>
<dbReference type="EMBL" id="QGNW01000127">
    <property type="protein sequence ID" value="RVW93733.1"/>
    <property type="molecule type" value="Genomic_DNA"/>
</dbReference>
<dbReference type="OrthoDB" id="1751331at2759"/>
<dbReference type="InterPro" id="IPR012340">
    <property type="entry name" value="NA-bd_OB-fold"/>
</dbReference>
<protein>
    <submittedName>
        <fullName evidence="2">Replication protein A 70 kDa DNA-binding subunit E</fullName>
    </submittedName>
</protein>
<evidence type="ECO:0000259" key="1">
    <source>
        <dbReference type="Pfam" id="PF04057"/>
    </source>
</evidence>
<dbReference type="SUPFAM" id="SSF50249">
    <property type="entry name" value="Nucleic acid-binding proteins"/>
    <property type="match status" value="1"/>
</dbReference>
<reference evidence="2 3" key="1">
    <citation type="journal article" date="2018" name="PLoS Genet.">
        <title>Population sequencing reveals clonal diversity and ancestral inbreeding in the grapevine cultivar Chardonnay.</title>
        <authorList>
            <person name="Roach M.J."/>
            <person name="Johnson D.L."/>
            <person name="Bohlmann J."/>
            <person name="van Vuuren H.J."/>
            <person name="Jones S.J."/>
            <person name="Pretorius I.S."/>
            <person name="Schmidt S.A."/>
            <person name="Borneman A.R."/>
        </authorList>
    </citation>
    <scope>NUCLEOTIDE SEQUENCE [LARGE SCALE GENOMIC DNA]</scope>
    <source>
        <strain evidence="3">cv. Chardonnay</strain>
        <tissue evidence="2">Leaf</tissue>
    </source>
</reference>